<dbReference type="PANTHER" id="PTHR30586:SF0">
    <property type="entry name" value="ION-TRANSLOCATING OXIDOREDUCTASE COMPLEX SUBUNIT E"/>
    <property type="match status" value="1"/>
</dbReference>
<dbReference type="NCBIfam" id="NF009070">
    <property type="entry name" value="PRK12405.1"/>
    <property type="match status" value="1"/>
</dbReference>
<keyword evidence="6 8" id="KW-1133">Transmembrane helix</keyword>
<organism evidence="9 10">
    <name type="scientific">Aerophobetes bacterium</name>
    <dbReference type="NCBI Taxonomy" id="2030807"/>
    <lineage>
        <taxon>Bacteria</taxon>
        <taxon>Candidatus Aerophobota</taxon>
    </lineage>
</organism>
<keyword evidence="5 8" id="KW-0249">Electron transport</keyword>
<feature type="transmembrane region" description="Helical" evidence="8">
    <location>
        <begin position="71"/>
        <end position="89"/>
    </location>
</feature>
<evidence type="ECO:0000313" key="10">
    <source>
        <dbReference type="Proteomes" id="UP000316674"/>
    </source>
</evidence>
<accession>A0A523ZGB8</accession>
<name>A0A523ZGB8_UNCAE</name>
<proteinExistence type="inferred from homology"/>
<keyword evidence="8" id="KW-1003">Cell membrane</keyword>
<evidence type="ECO:0000256" key="4">
    <source>
        <dbReference type="ARBA" id="ARBA00022967"/>
    </source>
</evidence>
<dbReference type="PANTHER" id="PTHR30586">
    <property type="entry name" value="ELECTRON TRANSPORT COMPLEX PROTEIN RNFE"/>
    <property type="match status" value="1"/>
</dbReference>
<evidence type="ECO:0000256" key="3">
    <source>
        <dbReference type="ARBA" id="ARBA00022692"/>
    </source>
</evidence>
<keyword evidence="7 8" id="KW-0472">Membrane</keyword>
<sequence>MSSYRLYAQFIKGIWKQNPALVLLLGMCPTLAITNSAINGLSMGAAVTFVLICSGIVISSIRKLIPQEVRIATFTIIIASFVTVIDYLLKANLPAISKALGPYIPLIVVNCIILGRQEAFTSKNPIPPSLADALGMGLGFTLALVILGSIRELLGSGSIFGYQILGSYFRPWVIMILPPGAFLTLGILIGIMNTLSRKSFRIKLLGGKPKSIKS</sequence>
<evidence type="ECO:0000256" key="7">
    <source>
        <dbReference type="ARBA" id="ARBA00023136"/>
    </source>
</evidence>
<dbReference type="InterPro" id="IPR010968">
    <property type="entry name" value="RnfE"/>
</dbReference>
<dbReference type="EC" id="7.-.-.-" evidence="8"/>
<evidence type="ECO:0000256" key="1">
    <source>
        <dbReference type="ARBA" id="ARBA00004127"/>
    </source>
</evidence>
<feature type="transmembrane region" description="Helical" evidence="8">
    <location>
        <begin position="95"/>
        <end position="113"/>
    </location>
</feature>
<dbReference type="EMBL" id="SOHY01000106">
    <property type="protein sequence ID" value="TEU02836.1"/>
    <property type="molecule type" value="Genomic_DNA"/>
</dbReference>
<dbReference type="GO" id="GO:0005886">
    <property type="term" value="C:plasma membrane"/>
    <property type="evidence" value="ECO:0007669"/>
    <property type="project" value="UniProtKB-SubCell"/>
</dbReference>
<evidence type="ECO:0000256" key="2">
    <source>
        <dbReference type="ARBA" id="ARBA00022448"/>
    </source>
</evidence>
<comment type="caution">
    <text evidence="9">The sequence shown here is derived from an EMBL/GenBank/DDBJ whole genome shotgun (WGS) entry which is preliminary data.</text>
</comment>
<dbReference type="PIRSF" id="PIRSF006102">
    <property type="entry name" value="NQR_DE"/>
    <property type="match status" value="1"/>
</dbReference>
<comment type="function">
    <text evidence="8">Part of a membrane-bound complex that couples electron transfer with translocation of ions across the membrane.</text>
</comment>
<dbReference type="GO" id="GO:0012505">
    <property type="term" value="C:endomembrane system"/>
    <property type="evidence" value="ECO:0007669"/>
    <property type="project" value="UniProtKB-SubCell"/>
</dbReference>
<dbReference type="Pfam" id="PF02508">
    <property type="entry name" value="Rnf-Nqr"/>
    <property type="match status" value="1"/>
</dbReference>
<gene>
    <name evidence="8" type="primary">rnfE</name>
    <name evidence="9" type="ORF">E3I16_01705</name>
</gene>
<feature type="transmembrane region" description="Helical" evidence="8">
    <location>
        <begin position="133"/>
        <end position="151"/>
    </location>
</feature>
<comment type="similarity">
    <text evidence="8">Belongs to the NqrDE/RnfAE family.</text>
</comment>
<evidence type="ECO:0000256" key="8">
    <source>
        <dbReference type="HAMAP-Rule" id="MF_00478"/>
    </source>
</evidence>
<dbReference type="AlphaFoldDB" id="A0A523ZGB8"/>
<dbReference type="GO" id="GO:0022900">
    <property type="term" value="P:electron transport chain"/>
    <property type="evidence" value="ECO:0007669"/>
    <property type="project" value="UniProtKB-UniRule"/>
</dbReference>
<evidence type="ECO:0000256" key="5">
    <source>
        <dbReference type="ARBA" id="ARBA00022982"/>
    </source>
</evidence>
<feature type="transmembrane region" description="Helical" evidence="8">
    <location>
        <begin position="171"/>
        <end position="195"/>
    </location>
</feature>
<comment type="subcellular location">
    <subcellularLocation>
        <location evidence="8">Cell membrane</location>
        <topology evidence="8">Multi-pass membrane protein</topology>
    </subcellularLocation>
    <subcellularLocation>
        <location evidence="1">Endomembrane system</location>
        <topology evidence="1">Multi-pass membrane protein</topology>
    </subcellularLocation>
</comment>
<feature type="transmembrane region" description="Helical" evidence="8">
    <location>
        <begin position="42"/>
        <end position="59"/>
    </location>
</feature>
<keyword evidence="2 8" id="KW-0813">Transport</keyword>
<comment type="subunit">
    <text evidence="8">The complex is composed of six subunits: RnfA, RnfB, RnfC, RnfD, RnfE and RnfG.</text>
</comment>
<evidence type="ECO:0000313" key="9">
    <source>
        <dbReference type="EMBL" id="TEU02836.1"/>
    </source>
</evidence>
<protein>
    <recommendedName>
        <fullName evidence="8">Ion-translocating oxidoreductase complex subunit E</fullName>
        <ecNumber evidence="8">7.-.-.-</ecNumber>
    </recommendedName>
    <alternativeName>
        <fullName evidence="8">Rnf electron transport complex subunit E</fullName>
    </alternativeName>
</protein>
<dbReference type="Proteomes" id="UP000316674">
    <property type="component" value="Unassembled WGS sequence"/>
</dbReference>
<reference evidence="9 10" key="1">
    <citation type="submission" date="2019-03" db="EMBL/GenBank/DDBJ databases">
        <title>Metabolic potential of uncultured bacteria and archaea associated with petroleum seepage in deep-sea sediments.</title>
        <authorList>
            <person name="Dong X."/>
            <person name="Hubert C."/>
        </authorList>
    </citation>
    <scope>NUCLEOTIDE SEQUENCE [LARGE SCALE GENOMIC DNA]</scope>
    <source>
        <strain evidence="9">E26_bin6</strain>
    </source>
</reference>
<dbReference type="InterPro" id="IPR003667">
    <property type="entry name" value="NqrDE/RnfAE"/>
</dbReference>
<keyword evidence="3 8" id="KW-0812">Transmembrane</keyword>
<evidence type="ECO:0000256" key="6">
    <source>
        <dbReference type="ARBA" id="ARBA00022989"/>
    </source>
</evidence>
<dbReference type="HAMAP" id="MF_00478">
    <property type="entry name" value="RsxE_RnfE"/>
    <property type="match status" value="1"/>
</dbReference>
<keyword evidence="4 8" id="KW-1278">Translocase</keyword>
<dbReference type="NCBIfam" id="TIGR01948">
    <property type="entry name" value="rnfE"/>
    <property type="match status" value="1"/>
</dbReference>